<evidence type="ECO:0000313" key="2">
    <source>
        <dbReference type="EMBL" id="KAH6588181.1"/>
    </source>
</evidence>
<dbReference type="EMBL" id="JAFCIX010000532">
    <property type="protein sequence ID" value="KAH6588189.1"/>
    <property type="molecule type" value="Genomic_DNA"/>
</dbReference>
<feature type="region of interest" description="Disordered" evidence="1">
    <location>
        <begin position="64"/>
        <end position="89"/>
    </location>
</feature>
<evidence type="ECO:0000256" key="1">
    <source>
        <dbReference type="SAM" id="MobiDB-lite"/>
    </source>
</evidence>
<evidence type="ECO:0000313" key="4">
    <source>
        <dbReference type="Proteomes" id="UP001648503"/>
    </source>
</evidence>
<organism evidence="2 4">
    <name type="scientific">Batrachochytrium salamandrivorans</name>
    <dbReference type="NCBI Taxonomy" id="1357716"/>
    <lineage>
        <taxon>Eukaryota</taxon>
        <taxon>Fungi</taxon>
        <taxon>Fungi incertae sedis</taxon>
        <taxon>Chytridiomycota</taxon>
        <taxon>Chytridiomycota incertae sedis</taxon>
        <taxon>Chytridiomycetes</taxon>
        <taxon>Rhizophydiales</taxon>
        <taxon>Rhizophydiales incertae sedis</taxon>
        <taxon>Batrachochytrium</taxon>
    </lineage>
</organism>
<dbReference type="Proteomes" id="UP001648503">
    <property type="component" value="Unassembled WGS sequence"/>
</dbReference>
<protein>
    <submittedName>
        <fullName evidence="2">Uncharacterized protein</fullName>
    </submittedName>
</protein>
<evidence type="ECO:0000313" key="3">
    <source>
        <dbReference type="EMBL" id="KAH6588189.1"/>
    </source>
</evidence>
<name>A0ABQ8EXD1_9FUNG</name>
<comment type="caution">
    <text evidence="2">The sequence shown here is derived from an EMBL/GenBank/DDBJ whole genome shotgun (WGS) entry which is preliminary data.</text>
</comment>
<gene>
    <name evidence="2" type="ORF">BASA50_010862</name>
    <name evidence="3" type="ORF">BASA50_010870</name>
</gene>
<feature type="compositionally biased region" description="Basic and acidic residues" evidence="1">
    <location>
        <begin position="64"/>
        <end position="78"/>
    </location>
</feature>
<sequence>MNNSKQQLHTVTGVISSLQSSLAPPPQSVLMAKPAPTSCTLLPSVVTQGFIVCWGYGLRRERADEKIMDTQRKGDKGGYRASDQSSREI</sequence>
<accession>A0ABQ8EXD1</accession>
<dbReference type="EMBL" id="JAFCIX010000532">
    <property type="protein sequence ID" value="KAH6588181.1"/>
    <property type="molecule type" value="Genomic_DNA"/>
</dbReference>
<keyword evidence="4" id="KW-1185">Reference proteome</keyword>
<reference evidence="2 4" key="1">
    <citation type="submission" date="2021-02" db="EMBL/GenBank/DDBJ databases">
        <title>Variation within the Batrachochytrium salamandrivorans European outbreak.</title>
        <authorList>
            <person name="Kelly M."/>
            <person name="Pasmans F."/>
            <person name="Shea T.P."/>
            <person name="Munoz J.F."/>
            <person name="Carranza S."/>
            <person name="Cuomo C.A."/>
            <person name="Martel A."/>
        </authorList>
    </citation>
    <scope>NUCLEOTIDE SEQUENCE [LARGE SCALE GENOMIC DNA]</scope>
    <source>
        <strain evidence="2 4">AMFP18/2</strain>
    </source>
</reference>
<proteinExistence type="predicted"/>